<evidence type="ECO:0000313" key="2">
    <source>
        <dbReference type="Proteomes" id="UP000177372"/>
    </source>
</evidence>
<name>A0A1F6F095_9BACT</name>
<reference evidence="1 2" key="1">
    <citation type="journal article" date="2016" name="Nat. Commun.">
        <title>Thousands of microbial genomes shed light on interconnected biogeochemical processes in an aquifer system.</title>
        <authorList>
            <person name="Anantharaman K."/>
            <person name="Brown C.T."/>
            <person name="Hug L.A."/>
            <person name="Sharon I."/>
            <person name="Castelle C.J."/>
            <person name="Probst A.J."/>
            <person name="Thomas B.C."/>
            <person name="Singh A."/>
            <person name="Wilkins M.J."/>
            <person name="Karaoz U."/>
            <person name="Brodie E.L."/>
            <person name="Williams K.H."/>
            <person name="Hubbard S.S."/>
            <person name="Banfield J.F."/>
        </authorList>
    </citation>
    <scope>NUCLEOTIDE SEQUENCE [LARGE SCALE GENOMIC DNA]</scope>
</reference>
<dbReference type="AlphaFoldDB" id="A0A1F6F095"/>
<dbReference type="Proteomes" id="UP000177372">
    <property type="component" value="Unassembled WGS sequence"/>
</dbReference>
<sequence length="109" mass="12423">MGLWQRMERFGPEADLIRSQGRMTLKELAKKSDTMALNIMASRELTRDVEIHLSVLLSGTEEQQVALGSEIASRHSEAIPDTMKDRRAQAALVLRVAELIDDKKRRRLH</sequence>
<accession>A0A1F6F095</accession>
<protein>
    <submittedName>
        <fullName evidence="1">Uncharacterized protein</fullName>
    </submittedName>
</protein>
<proteinExistence type="predicted"/>
<evidence type="ECO:0000313" key="1">
    <source>
        <dbReference type="EMBL" id="OGG79233.1"/>
    </source>
</evidence>
<organism evidence="1 2">
    <name type="scientific">Candidatus Kaiserbacteria bacterium RIFCSPLOWO2_01_FULL_54_13</name>
    <dbReference type="NCBI Taxonomy" id="1798512"/>
    <lineage>
        <taxon>Bacteria</taxon>
        <taxon>Candidatus Kaiseribacteriota</taxon>
    </lineage>
</organism>
<dbReference type="EMBL" id="MFLZ01000037">
    <property type="protein sequence ID" value="OGG79233.1"/>
    <property type="molecule type" value="Genomic_DNA"/>
</dbReference>
<dbReference type="STRING" id="1798512.A3A39_01345"/>
<gene>
    <name evidence="1" type="ORF">A3A39_01345</name>
</gene>
<comment type="caution">
    <text evidence="1">The sequence shown here is derived from an EMBL/GenBank/DDBJ whole genome shotgun (WGS) entry which is preliminary data.</text>
</comment>